<proteinExistence type="predicted"/>
<dbReference type="GeneID" id="6084633"/>
<gene>
    <name evidence="1" type="ORF">LACBIDRAFT_314389</name>
</gene>
<accession>B0DYG0</accession>
<dbReference type="EMBL" id="DS547150">
    <property type="protein sequence ID" value="EDR00379.1"/>
    <property type="molecule type" value="Genomic_DNA"/>
</dbReference>
<name>B0DYG0_LACBS</name>
<protein>
    <submittedName>
        <fullName evidence="1">Predicted protein</fullName>
    </submittedName>
</protein>
<evidence type="ECO:0000313" key="1">
    <source>
        <dbReference type="EMBL" id="EDR00379.1"/>
    </source>
</evidence>
<dbReference type="Proteomes" id="UP000001194">
    <property type="component" value="Unassembled WGS sequence"/>
</dbReference>
<dbReference type="RefSeq" id="XP_001888938.1">
    <property type="nucleotide sequence ID" value="XM_001888903.1"/>
</dbReference>
<dbReference type="HOGENOM" id="CLU_3143340_0_0_1"/>
<reference evidence="1 2" key="1">
    <citation type="journal article" date="2008" name="Nature">
        <title>The genome of Laccaria bicolor provides insights into mycorrhizal symbiosis.</title>
        <authorList>
            <person name="Martin F."/>
            <person name="Aerts A."/>
            <person name="Ahren D."/>
            <person name="Brun A."/>
            <person name="Danchin E.G.J."/>
            <person name="Duchaussoy F."/>
            <person name="Gibon J."/>
            <person name="Kohler A."/>
            <person name="Lindquist E."/>
            <person name="Pereda V."/>
            <person name="Salamov A."/>
            <person name="Shapiro H.J."/>
            <person name="Wuyts J."/>
            <person name="Blaudez D."/>
            <person name="Buee M."/>
            <person name="Brokstein P."/>
            <person name="Canbaeck B."/>
            <person name="Cohen D."/>
            <person name="Courty P.E."/>
            <person name="Coutinho P.M."/>
            <person name="Delaruelle C."/>
            <person name="Detter J.C."/>
            <person name="Deveau A."/>
            <person name="DiFazio S."/>
            <person name="Duplessis S."/>
            <person name="Fraissinet-Tachet L."/>
            <person name="Lucic E."/>
            <person name="Frey-Klett P."/>
            <person name="Fourrey C."/>
            <person name="Feussner I."/>
            <person name="Gay G."/>
            <person name="Grimwood J."/>
            <person name="Hoegger P.J."/>
            <person name="Jain P."/>
            <person name="Kilaru S."/>
            <person name="Labbe J."/>
            <person name="Lin Y.C."/>
            <person name="Legue V."/>
            <person name="Le Tacon F."/>
            <person name="Marmeisse R."/>
            <person name="Melayah D."/>
            <person name="Montanini B."/>
            <person name="Muratet M."/>
            <person name="Nehls U."/>
            <person name="Niculita-Hirzel H."/>
            <person name="Oudot-Le Secq M.P."/>
            <person name="Peter M."/>
            <person name="Quesneville H."/>
            <person name="Rajashekar B."/>
            <person name="Reich M."/>
            <person name="Rouhier N."/>
            <person name="Schmutz J."/>
            <person name="Yin T."/>
            <person name="Chalot M."/>
            <person name="Henrissat B."/>
            <person name="Kuees U."/>
            <person name="Lucas S."/>
            <person name="Van de Peer Y."/>
            <person name="Podila G.K."/>
            <person name="Polle A."/>
            <person name="Pukkila P.J."/>
            <person name="Richardson P.M."/>
            <person name="Rouze P."/>
            <person name="Sanders I.R."/>
            <person name="Stajich J.E."/>
            <person name="Tunlid A."/>
            <person name="Tuskan G."/>
            <person name="Grigoriev I.V."/>
        </authorList>
    </citation>
    <scope>NUCLEOTIDE SEQUENCE [LARGE SCALE GENOMIC DNA]</scope>
    <source>
        <strain evidence="2">S238N-H82 / ATCC MYA-4686</strain>
    </source>
</reference>
<dbReference type="AlphaFoldDB" id="B0DYG0"/>
<dbReference type="KEGG" id="lbc:LACBIDRAFT_314389"/>
<keyword evidence="2" id="KW-1185">Reference proteome</keyword>
<dbReference type="InParanoid" id="B0DYG0"/>
<organism evidence="2">
    <name type="scientific">Laccaria bicolor (strain S238N-H82 / ATCC MYA-4686)</name>
    <name type="common">Bicoloured deceiver</name>
    <name type="synonym">Laccaria laccata var. bicolor</name>
    <dbReference type="NCBI Taxonomy" id="486041"/>
    <lineage>
        <taxon>Eukaryota</taxon>
        <taxon>Fungi</taxon>
        <taxon>Dikarya</taxon>
        <taxon>Basidiomycota</taxon>
        <taxon>Agaricomycotina</taxon>
        <taxon>Agaricomycetes</taxon>
        <taxon>Agaricomycetidae</taxon>
        <taxon>Agaricales</taxon>
        <taxon>Agaricineae</taxon>
        <taxon>Hydnangiaceae</taxon>
        <taxon>Laccaria</taxon>
    </lineage>
</organism>
<evidence type="ECO:0000313" key="2">
    <source>
        <dbReference type="Proteomes" id="UP000001194"/>
    </source>
</evidence>
<sequence>MGIPRSQVRTARLHLEPNFRKYGIKPKFQSCHSFRNPMEGQLRVLGTQV</sequence>